<protein>
    <submittedName>
        <fullName evidence="1">Transmembrane protein-like protein</fullName>
    </submittedName>
</protein>
<dbReference type="HOGENOM" id="CLU_036503_0_1_1"/>
<dbReference type="PANTHER" id="PTHR12265:SF40">
    <property type="entry name" value="DUF829-DOMAIN-CONTAINING PROTEIN"/>
    <property type="match status" value="1"/>
</dbReference>
<sequence>MASKQPQQPPPAFGREGPLSFMRTLSPSVSLYEPDTPADGTSSPRLILILSWFAAREAHIAKYVAQHRVLFPTSRILLVRCPLNHVFFPPGVRRQLLPAAQILKALLLADRDKNHDGAPGVLVHMFSNGGMNSMTLLLAMLREDRKHGHVFPRHVMICDSCPGYFHWQRIHRAVSHGLPSWVSPLIHLGLAINWFIGGFLLRRDAPPDRQARGLNDKTLAALQTRRLYLYGTGDDMVDWRDVEDHATRAADAGIDVRREMFPGGKHVSHARADGERYWRLVKQAWDGDAMD</sequence>
<evidence type="ECO:0000313" key="1">
    <source>
        <dbReference type="EMBL" id="KFH48369.1"/>
    </source>
</evidence>
<gene>
    <name evidence="1" type="ORF">ACRE_007970</name>
</gene>
<dbReference type="InterPro" id="IPR008547">
    <property type="entry name" value="DUF829_TMEM53"/>
</dbReference>
<keyword evidence="2" id="KW-1185">Reference proteome</keyword>
<dbReference type="OrthoDB" id="77878at2759"/>
<dbReference type="InterPro" id="IPR029058">
    <property type="entry name" value="AB_hydrolase_fold"/>
</dbReference>
<dbReference type="AlphaFoldDB" id="A0A086TG87"/>
<dbReference type="PANTHER" id="PTHR12265">
    <property type="entry name" value="TRANSMEMBRANE PROTEIN 53"/>
    <property type="match status" value="1"/>
</dbReference>
<keyword evidence="1" id="KW-0812">Transmembrane</keyword>
<keyword evidence="1" id="KW-0472">Membrane</keyword>
<dbReference type="SUPFAM" id="SSF53474">
    <property type="entry name" value="alpha/beta-Hydrolases"/>
    <property type="match status" value="1"/>
</dbReference>
<comment type="caution">
    <text evidence="1">The sequence shown here is derived from an EMBL/GenBank/DDBJ whole genome shotgun (WGS) entry which is preliminary data.</text>
</comment>
<dbReference type="Pfam" id="PF05705">
    <property type="entry name" value="DUF829"/>
    <property type="match status" value="1"/>
</dbReference>
<reference evidence="2" key="1">
    <citation type="journal article" date="2014" name="Genome Announc.">
        <title>Genome sequence and annotation of Acremonium chrysogenum, producer of the beta-lactam antibiotic cephalosporin C.</title>
        <authorList>
            <person name="Terfehr D."/>
            <person name="Dahlmann T.A."/>
            <person name="Specht T."/>
            <person name="Zadra I."/>
            <person name="Kuernsteiner H."/>
            <person name="Kueck U."/>
        </authorList>
    </citation>
    <scope>NUCLEOTIDE SEQUENCE [LARGE SCALE GENOMIC DNA]</scope>
    <source>
        <strain evidence="2">ATCC 11550 / CBS 779.69 / DSM 880 / IAM 14645 / JCM 23072 / IMI 49137</strain>
    </source>
</reference>
<evidence type="ECO:0000313" key="2">
    <source>
        <dbReference type="Proteomes" id="UP000029964"/>
    </source>
</evidence>
<dbReference type="Gene3D" id="3.40.50.1820">
    <property type="entry name" value="alpha/beta hydrolase"/>
    <property type="match status" value="1"/>
</dbReference>
<name>A0A086TG87_HAPC1</name>
<dbReference type="Proteomes" id="UP000029964">
    <property type="component" value="Unassembled WGS sequence"/>
</dbReference>
<proteinExistence type="predicted"/>
<dbReference type="EMBL" id="JPKY01000004">
    <property type="protein sequence ID" value="KFH48369.1"/>
    <property type="molecule type" value="Genomic_DNA"/>
</dbReference>
<accession>A0A086TG87</accession>
<organism evidence="1 2">
    <name type="scientific">Hapsidospora chrysogenum (strain ATCC 11550 / CBS 779.69 / DSM 880 / IAM 14645 / JCM 23072 / IMI 49137)</name>
    <name type="common">Acremonium chrysogenum</name>
    <dbReference type="NCBI Taxonomy" id="857340"/>
    <lineage>
        <taxon>Eukaryota</taxon>
        <taxon>Fungi</taxon>
        <taxon>Dikarya</taxon>
        <taxon>Ascomycota</taxon>
        <taxon>Pezizomycotina</taxon>
        <taxon>Sordariomycetes</taxon>
        <taxon>Hypocreomycetidae</taxon>
        <taxon>Hypocreales</taxon>
        <taxon>Bionectriaceae</taxon>
        <taxon>Hapsidospora</taxon>
    </lineage>
</organism>